<keyword evidence="2" id="KW-1185">Reference proteome</keyword>
<sequence>MEVKFTEAFGMKIMVLSSSEDKMEEALMILDTDKFIDTSDKPQIEVRMILDIFQEVLWKLSLEETSEFLVSILIIIFFINLFQPP</sequence>
<name>A0ABD1YVV0_9MARC</name>
<dbReference type="EMBL" id="JBHFFA010000003">
    <property type="protein sequence ID" value="KAL2634908.1"/>
    <property type="molecule type" value="Genomic_DNA"/>
</dbReference>
<proteinExistence type="predicted"/>
<dbReference type="Gene3D" id="3.40.50.720">
    <property type="entry name" value="NAD(P)-binding Rossmann-like Domain"/>
    <property type="match status" value="1"/>
</dbReference>
<dbReference type="AlphaFoldDB" id="A0ABD1YVV0"/>
<dbReference type="Proteomes" id="UP001605036">
    <property type="component" value="Unassembled WGS sequence"/>
</dbReference>
<organism evidence="1 2">
    <name type="scientific">Riccia fluitans</name>
    <dbReference type="NCBI Taxonomy" id="41844"/>
    <lineage>
        <taxon>Eukaryota</taxon>
        <taxon>Viridiplantae</taxon>
        <taxon>Streptophyta</taxon>
        <taxon>Embryophyta</taxon>
        <taxon>Marchantiophyta</taxon>
        <taxon>Marchantiopsida</taxon>
        <taxon>Marchantiidae</taxon>
        <taxon>Marchantiales</taxon>
        <taxon>Ricciaceae</taxon>
        <taxon>Riccia</taxon>
    </lineage>
</organism>
<gene>
    <name evidence="1" type="ORF">R1flu_006387</name>
</gene>
<comment type="caution">
    <text evidence="1">The sequence shown here is derived from an EMBL/GenBank/DDBJ whole genome shotgun (WGS) entry which is preliminary data.</text>
</comment>
<reference evidence="1 2" key="1">
    <citation type="submission" date="2024-09" db="EMBL/GenBank/DDBJ databases">
        <title>Chromosome-scale assembly of Riccia fluitans.</title>
        <authorList>
            <person name="Paukszto L."/>
            <person name="Sawicki J."/>
            <person name="Karawczyk K."/>
            <person name="Piernik-Szablinska J."/>
            <person name="Szczecinska M."/>
            <person name="Mazdziarz M."/>
        </authorList>
    </citation>
    <scope>NUCLEOTIDE SEQUENCE [LARGE SCALE GENOMIC DNA]</scope>
    <source>
        <strain evidence="1">Rf_01</strain>
        <tissue evidence="1">Aerial parts of the thallus</tissue>
    </source>
</reference>
<evidence type="ECO:0000313" key="1">
    <source>
        <dbReference type="EMBL" id="KAL2634908.1"/>
    </source>
</evidence>
<accession>A0ABD1YVV0</accession>
<protein>
    <submittedName>
        <fullName evidence="1">Uncharacterized protein</fullName>
    </submittedName>
</protein>
<evidence type="ECO:0000313" key="2">
    <source>
        <dbReference type="Proteomes" id="UP001605036"/>
    </source>
</evidence>